<sequence>MEGAQLQWKTLSDTKVVSADGFCKDSCFVLLFHNYMVLTTAGDLWSETRCSFA</sequence>
<proteinExistence type="predicted"/>
<feature type="non-terminal residue" evidence="1">
    <location>
        <position position="53"/>
    </location>
</feature>
<evidence type="ECO:0000313" key="1">
    <source>
        <dbReference type="EMBL" id="RNA00030.1"/>
    </source>
</evidence>
<dbReference type="Proteomes" id="UP000276133">
    <property type="component" value="Unassembled WGS sequence"/>
</dbReference>
<evidence type="ECO:0000313" key="2">
    <source>
        <dbReference type="Proteomes" id="UP000276133"/>
    </source>
</evidence>
<dbReference type="AlphaFoldDB" id="A0A3M7PLS8"/>
<gene>
    <name evidence="1" type="ORF">BpHYR1_009922</name>
</gene>
<reference evidence="1 2" key="1">
    <citation type="journal article" date="2018" name="Sci. Rep.">
        <title>Genomic signatures of local adaptation to the degree of environmental predictability in rotifers.</title>
        <authorList>
            <person name="Franch-Gras L."/>
            <person name="Hahn C."/>
            <person name="Garcia-Roger E.M."/>
            <person name="Carmona M.J."/>
            <person name="Serra M."/>
            <person name="Gomez A."/>
        </authorList>
    </citation>
    <scope>NUCLEOTIDE SEQUENCE [LARGE SCALE GENOMIC DNA]</scope>
    <source>
        <strain evidence="1">HYR1</strain>
    </source>
</reference>
<dbReference type="EMBL" id="REGN01009952">
    <property type="protein sequence ID" value="RNA00030.1"/>
    <property type="molecule type" value="Genomic_DNA"/>
</dbReference>
<organism evidence="1 2">
    <name type="scientific">Brachionus plicatilis</name>
    <name type="common">Marine rotifer</name>
    <name type="synonym">Brachionus muelleri</name>
    <dbReference type="NCBI Taxonomy" id="10195"/>
    <lineage>
        <taxon>Eukaryota</taxon>
        <taxon>Metazoa</taxon>
        <taxon>Spiralia</taxon>
        <taxon>Gnathifera</taxon>
        <taxon>Rotifera</taxon>
        <taxon>Eurotatoria</taxon>
        <taxon>Monogononta</taxon>
        <taxon>Pseudotrocha</taxon>
        <taxon>Ploima</taxon>
        <taxon>Brachionidae</taxon>
        <taxon>Brachionus</taxon>
    </lineage>
</organism>
<comment type="caution">
    <text evidence="1">The sequence shown here is derived from an EMBL/GenBank/DDBJ whole genome shotgun (WGS) entry which is preliminary data.</text>
</comment>
<name>A0A3M7PLS8_BRAPC</name>
<keyword evidence="2" id="KW-1185">Reference proteome</keyword>
<protein>
    <submittedName>
        <fullName evidence="1">Uncharacterized protein</fullName>
    </submittedName>
</protein>
<accession>A0A3M7PLS8</accession>